<dbReference type="InterPro" id="IPR036388">
    <property type="entry name" value="WH-like_DNA-bd_sf"/>
</dbReference>
<dbReference type="SUPFAM" id="SSF46785">
    <property type="entry name" value="Winged helix' DNA-binding domain"/>
    <property type="match status" value="1"/>
</dbReference>
<dbReference type="STRING" id="1555112.LIP_1274"/>
<dbReference type="InterPro" id="IPR043129">
    <property type="entry name" value="ATPase_NBD"/>
</dbReference>
<evidence type="ECO:0000313" key="5">
    <source>
        <dbReference type="Proteomes" id="UP000065807"/>
    </source>
</evidence>
<evidence type="ECO:0000256" key="2">
    <source>
        <dbReference type="ARBA" id="ARBA00006479"/>
    </source>
</evidence>
<sequence>MSGDRVTVLKGNNDLVKAINTRTVLNVIRQHAPVSRAEIGRLAALYPATVSTIVTSLLEEGLVKETGRGESTGGRQPVLLELNAGAHRVVGLFVGVGRLAAVVSDLKGAVVARWTEEVPRAGPQEILPRLVEGTRSVLRSAGVGEEGVLGVGVAFPGPVDVEEGVVLASPNLPGWGRFPLKEALTSRLGLECVVDNDANAAAWGERWLGGPDALEMLYLVFDWSVGGGIVVDGQIYRGWRHAAGEFGHVVVETGGAQCTCGNFGCLHTVASGEALVARVQRDAKQGASTLALELAGGDPDGIDLDAVFQAADANDPRVLALLEEAGRYAGIGVASLINAFNPRTVVLGGRLVHRSATFYRRLAETALRRAWSAVARDVQVTRGNLGDDAFVLGAASLVLSRLFLQPRLPVGAL</sequence>
<dbReference type="PATRIC" id="fig|1555112.3.peg.1320"/>
<keyword evidence="3" id="KW-0859">Xylose metabolism</keyword>
<comment type="similarity">
    <text evidence="2">Belongs to the ROK (NagC/XylR) family.</text>
</comment>
<proteinExistence type="inferred from homology"/>
<dbReference type="Gene3D" id="3.30.420.40">
    <property type="match status" value="2"/>
</dbReference>
<evidence type="ECO:0000313" key="4">
    <source>
        <dbReference type="EMBL" id="BAS27131.1"/>
    </source>
</evidence>
<dbReference type="PANTHER" id="PTHR18964:SF149">
    <property type="entry name" value="BIFUNCTIONAL UDP-N-ACETYLGLUCOSAMINE 2-EPIMERASE_N-ACETYLMANNOSAMINE KINASE"/>
    <property type="match status" value="1"/>
</dbReference>
<dbReference type="EMBL" id="AP014924">
    <property type="protein sequence ID" value="BAS27131.1"/>
    <property type="molecule type" value="Genomic_DNA"/>
</dbReference>
<keyword evidence="3" id="KW-0119">Carbohydrate metabolism</keyword>
<dbReference type="PANTHER" id="PTHR18964">
    <property type="entry name" value="ROK (REPRESSOR, ORF, KINASE) FAMILY"/>
    <property type="match status" value="1"/>
</dbReference>
<dbReference type="KEGG" id="lpil:LIP_1274"/>
<accession>A0A0K2SJ31</accession>
<gene>
    <name evidence="4" type="ORF">LIP_1274</name>
</gene>
<organism evidence="4 5">
    <name type="scientific">Limnochorda pilosa</name>
    <dbReference type="NCBI Taxonomy" id="1555112"/>
    <lineage>
        <taxon>Bacteria</taxon>
        <taxon>Bacillati</taxon>
        <taxon>Bacillota</taxon>
        <taxon>Limnochordia</taxon>
        <taxon>Limnochordales</taxon>
        <taxon>Limnochordaceae</taxon>
        <taxon>Limnochorda</taxon>
    </lineage>
</organism>
<dbReference type="GO" id="GO:0042732">
    <property type="term" value="P:D-xylose metabolic process"/>
    <property type="evidence" value="ECO:0007669"/>
    <property type="project" value="UniProtKB-KW"/>
</dbReference>
<dbReference type="SUPFAM" id="SSF53067">
    <property type="entry name" value="Actin-like ATPase domain"/>
    <property type="match status" value="1"/>
</dbReference>
<keyword evidence="5" id="KW-1185">Reference proteome</keyword>
<dbReference type="Proteomes" id="UP000065807">
    <property type="component" value="Chromosome"/>
</dbReference>
<reference evidence="5" key="1">
    <citation type="submission" date="2015-07" db="EMBL/GenBank/DDBJ databases">
        <title>Complete genome sequence and phylogenetic analysis of Limnochorda pilosa.</title>
        <authorList>
            <person name="Watanabe M."/>
            <person name="Kojima H."/>
            <person name="Fukui M."/>
        </authorList>
    </citation>
    <scope>NUCLEOTIDE SEQUENCE [LARGE SCALE GENOMIC DNA]</scope>
    <source>
        <strain evidence="5">HC45</strain>
    </source>
</reference>
<dbReference type="RefSeq" id="WP_068135575.1">
    <property type="nucleotide sequence ID" value="NZ_AP014924.1"/>
</dbReference>
<reference evidence="5" key="2">
    <citation type="journal article" date="2016" name="Int. J. Syst. Evol. Microbiol.">
        <title>Complete genome sequence and cell structure of Limnochorda pilosa, a Gram-negative spore-former within the phylum Firmicutes.</title>
        <authorList>
            <person name="Watanabe M."/>
            <person name="Kojima H."/>
            <person name="Fukui M."/>
        </authorList>
    </citation>
    <scope>NUCLEOTIDE SEQUENCE [LARGE SCALE GENOMIC DNA]</scope>
    <source>
        <strain evidence="5">HC45</strain>
    </source>
</reference>
<name>A0A0K2SJ31_LIMPI</name>
<comment type="function">
    <text evidence="1">Transcriptional repressor of xylose-utilizing enzymes.</text>
</comment>
<dbReference type="Gene3D" id="1.10.10.10">
    <property type="entry name" value="Winged helix-like DNA-binding domain superfamily/Winged helix DNA-binding domain"/>
    <property type="match status" value="1"/>
</dbReference>
<evidence type="ECO:0000256" key="1">
    <source>
        <dbReference type="ARBA" id="ARBA00002486"/>
    </source>
</evidence>
<dbReference type="Pfam" id="PF00480">
    <property type="entry name" value="ROK"/>
    <property type="match status" value="1"/>
</dbReference>
<dbReference type="AlphaFoldDB" id="A0A0K2SJ31"/>
<dbReference type="InterPro" id="IPR036390">
    <property type="entry name" value="WH_DNA-bd_sf"/>
</dbReference>
<dbReference type="OrthoDB" id="9796533at2"/>
<evidence type="ECO:0000256" key="3">
    <source>
        <dbReference type="ARBA" id="ARBA00022629"/>
    </source>
</evidence>
<dbReference type="InterPro" id="IPR000600">
    <property type="entry name" value="ROK"/>
</dbReference>
<protein>
    <submittedName>
        <fullName evidence="4">ROK family transcriptional regulator</fullName>
    </submittedName>
</protein>